<dbReference type="InterPro" id="IPR015365">
    <property type="entry name" value="Elong-fact-P_C"/>
</dbReference>
<feature type="non-terminal residue" evidence="11">
    <location>
        <position position="188"/>
    </location>
</feature>
<proteinExistence type="inferred from homology"/>
<dbReference type="InterPro" id="IPR013852">
    <property type="entry name" value="Transl_elong_P/YeiP_CS"/>
</dbReference>
<feature type="domain" description="Translation elongation factor P/YeiP central" evidence="10">
    <location>
        <begin position="67"/>
        <end position="121"/>
    </location>
</feature>
<dbReference type="FunFam" id="2.30.30.30:FF:000003">
    <property type="entry name" value="Elongation factor P"/>
    <property type="match status" value="1"/>
</dbReference>
<dbReference type="Gene3D" id="2.30.30.30">
    <property type="match status" value="1"/>
</dbReference>
<evidence type="ECO:0000313" key="12">
    <source>
        <dbReference type="Proteomes" id="UP000178764"/>
    </source>
</evidence>
<evidence type="ECO:0000259" key="9">
    <source>
        <dbReference type="SMART" id="SM00841"/>
    </source>
</evidence>
<evidence type="ECO:0000256" key="6">
    <source>
        <dbReference type="ARBA" id="ARBA00022917"/>
    </source>
</evidence>
<dbReference type="InterPro" id="IPR020599">
    <property type="entry name" value="Transl_elong_fac_P/YeiP"/>
</dbReference>
<dbReference type="NCBIfam" id="TIGR00038">
    <property type="entry name" value="efp"/>
    <property type="match status" value="1"/>
</dbReference>
<dbReference type="InterPro" id="IPR012340">
    <property type="entry name" value="NA-bd_OB-fold"/>
</dbReference>
<dbReference type="Pfam" id="PF09285">
    <property type="entry name" value="Elong-fact-P_C"/>
    <property type="match status" value="1"/>
</dbReference>
<reference evidence="11 12" key="1">
    <citation type="journal article" date="2016" name="Nat. Commun.">
        <title>Thousands of microbial genomes shed light on interconnected biogeochemical processes in an aquifer system.</title>
        <authorList>
            <person name="Anantharaman K."/>
            <person name="Brown C.T."/>
            <person name="Hug L.A."/>
            <person name="Sharon I."/>
            <person name="Castelle C.J."/>
            <person name="Probst A.J."/>
            <person name="Thomas B.C."/>
            <person name="Singh A."/>
            <person name="Wilkins M.J."/>
            <person name="Karaoz U."/>
            <person name="Brodie E.L."/>
            <person name="Williams K.H."/>
            <person name="Hubbard S.S."/>
            <person name="Banfield J.F."/>
        </authorList>
    </citation>
    <scope>NUCLEOTIDE SEQUENCE [LARGE SCALE GENOMIC DNA]</scope>
</reference>
<dbReference type="UniPathway" id="UPA00345"/>
<dbReference type="NCBIfam" id="NF001810">
    <property type="entry name" value="PRK00529.1"/>
    <property type="match status" value="1"/>
</dbReference>
<dbReference type="FunFam" id="2.40.50.140:FF:000004">
    <property type="entry name" value="Elongation factor P"/>
    <property type="match status" value="1"/>
</dbReference>
<gene>
    <name evidence="11" type="ORF">A2V71_02050</name>
</gene>
<comment type="subcellular location">
    <subcellularLocation>
        <location evidence="1">Cytoplasm</location>
    </subcellularLocation>
</comment>
<keyword evidence="4" id="KW-0963">Cytoplasm</keyword>
<dbReference type="SMART" id="SM01185">
    <property type="entry name" value="EFP"/>
    <property type="match status" value="1"/>
</dbReference>
<dbReference type="EMBL" id="MEZT01000005">
    <property type="protein sequence ID" value="OGD57181.1"/>
    <property type="molecule type" value="Genomic_DNA"/>
</dbReference>
<dbReference type="Gene3D" id="2.40.50.140">
    <property type="entry name" value="Nucleic acid-binding proteins"/>
    <property type="match status" value="2"/>
</dbReference>
<dbReference type="PANTHER" id="PTHR30053:SF12">
    <property type="entry name" value="ELONGATION FACTOR P (EF-P) FAMILY PROTEIN"/>
    <property type="match status" value="1"/>
</dbReference>
<dbReference type="GO" id="GO:0043043">
    <property type="term" value="P:peptide biosynthetic process"/>
    <property type="evidence" value="ECO:0007669"/>
    <property type="project" value="InterPro"/>
</dbReference>
<dbReference type="Pfam" id="PF08207">
    <property type="entry name" value="EFP_N"/>
    <property type="match status" value="1"/>
</dbReference>
<dbReference type="PIRSF" id="PIRSF005901">
    <property type="entry name" value="EF-P"/>
    <property type="match status" value="1"/>
</dbReference>
<evidence type="ECO:0000256" key="7">
    <source>
        <dbReference type="NCBIfam" id="TIGR00038"/>
    </source>
</evidence>
<accession>A0A1F5DQ89</accession>
<protein>
    <recommendedName>
        <fullName evidence="7">Elongation factor P</fullName>
    </recommendedName>
</protein>
<dbReference type="InterPro" id="IPR013185">
    <property type="entry name" value="Transl_elong_KOW-like"/>
</dbReference>
<name>A0A1F5DQ89_9BACT</name>
<dbReference type="CDD" id="cd04470">
    <property type="entry name" value="S1_EF-P_repeat_1"/>
    <property type="match status" value="1"/>
</dbReference>
<dbReference type="InterPro" id="IPR011768">
    <property type="entry name" value="Transl_elongation_fac_P"/>
</dbReference>
<dbReference type="InterPro" id="IPR001059">
    <property type="entry name" value="Transl_elong_P/YeiP_cen"/>
</dbReference>
<dbReference type="CDD" id="cd05794">
    <property type="entry name" value="S1_EF-P_repeat_2"/>
    <property type="match status" value="1"/>
</dbReference>
<evidence type="ECO:0000256" key="4">
    <source>
        <dbReference type="ARBA" id="ARBA00022490"/>
    </source>
</evidence>
<comment type="caution">
    <text evidence="11">The sequence shown here is derived from an EMBL/GenBank/DDBJ whole genome shotgun (WGS) entry which is preliminary data.</text>
</comment>
<dbReference type="HAMAP" id="MF_00141">
    <property type="entry name" value="EF_P"/>
    <property type="match status" value="1"/>
</dbReference>
<keyword evidence="6" id="KW-0648">Protein biosynthesis</keyword>
<dbReference type="PANTHER" id="PTHR30053">
    <property type="entry name" value="ELONGATION FACTOR P"/>
    <property type="match status" value="1"/>
</dbReference>
<dbReference type="AlphaFoldDB" id="A0A1F5DQ89"/>
<feature type="domain" description="Elongation factor P C-terminal" evidence="9">
    <location>
        <begin position="129"/>
        <end position="184"/>
    </location>
</feature>
<evidence type="ECO:0000259" key="10">
    <source>
        <dbReference type="SMART" id="SM01185"/>
    </source>
</evidence>
<evidence type="ECO:0000313" key="11">
    <source>
        <dbReference type="EMBL" id="OGD57181.1"/>
    </source>
</evidence>
<sequence length="188" mass="21108">MFDINDLKLGTKIIFNDKPYQVIFAQHSKLGRGGGILRAKIKNLIDGSTIDHTFSGAEKIEPAQLETKKAQYLYNDIENYNFMNSTSFEQFSLTKKQVGDSAKFLKENSDVDLLYFDNEPINIQFPIKMSFKVTYTEPGFKGNTASTVTKPATIETGAQLAVPLFIKEGDEIIVDTRTGEYVERASTK</sequence>
<dbReference type="GO" id="GO:0003746">
    <property type="term" value="F:translation elongation factor activity"/>
    <property type="evidence" value="ECO:0007669"/>
    <property type="project" value="UniProtKB-UniRule"/>
</dbReference>
<dbReference type="Proteomes" id="UP000178764">
    <property type="component" value="Unassembled WGS sequence"/>
</dbReference>
<evidence type="ECO:0000256" key="8">
    <source>
        <dbReference type="RuleBase" id="RU004389"/>
    </source>
</evidence>
<dbReference type="InterPro" id="IPR014722">
    <property type="entry name" value="Rib_uL2_dom2"/>
</dbReference>
<evidence type="ECO:0000256" key="2">
    <source>
        <dbReference type="ARBA" id="ARBA00004815"/>
    </source>
</evidence>
<organism evidence="11 12">
    <name type="scientific">Candidatus Berkelbacteria bacterium RBG_13_40_8</name>
    <dbReference type="NCBI Taxonomy" id="1797467"/>
    <lineage>
        <taxon>Bacteria</taxon>
        <taxon>Candidatus Berkelbacteria</taxon>
    </lineage>
</organism>
<comment type="similarity">
    <text evidence="3 8">Belongs to the elongation factor P family.</text>
</comment>
<evidence type="ECO:0000256" key="3">
    <source>
        <dbReference type="ARBA" id="ARBA00009479"/>
    </source>
</evidence>
<comment type="pathway">
    <text evidence="2">Protein biosynthesis; polypeptide chain elongation.</text>
</comment>
<dbReference type="GO" id="GO:0005829">
    <property type="term" value="C:cytosol"/>
    <property type="evidence" value="ECO:0007669"/>
    <property type="project" value="UniProtKB-ARBA"/>
</dbReference>
<dbReference type="InterPro" id="IPR008991">
    <property type="entry name" value="Translation_prot_SH3-like_sf"/>
</dbReference>
<evidence type="ECO:0000256" key="5">
    <source>
        <dbReference type="ARBA" id="ARBA00022768"/>
    </source>
</evidence>
<dbReference type="PROSITE" id="PS01275">
    <property type="entry name" value="EFP"/>
    <property type="match status" value="1"/>
</dbReference>
<dbReference type="SUPFAM" id="SSF50104">
    <property type="entry name" value="Translation proteins SH3-like domain"/>
    <property type="match status" value="1"/>
</dbReference>
<dbReference type="Pfam" id="PF01132">
    <property type="entry name" value="EFP"/>
    <property type="match status" value="1"/>
</dbReference>
<evidence type="ECO:0000256" key="1">
    <source>
        <dbReference type="ARBA" id="ARBA00004496"/>
    </source>
</evidence>
<dbReference type="SMART" id="SM00841">
    <property type="entry name" value="Elong-fact-P_C"/>
    <property type="match status" value="1"/>
</dbReference>
<dbReference type="SUPFAM" id="SSF50249">
    <property type="entry name" value="Nucleic acid-binding proteins"/>
    <property type="match status" value="2"/>
</dbReference>
<keyword evidence="5 11" id="KW-0251">Elongation factor</keyword>
<dbReference type="FunFam" id="2.40.50.140:FF:000009">
    <property type="entry name" value="Elongation factor P"/>
    <property type="match status" value="1"/>
</dbReference>